<evidence type="ECO:0000313" key="12">
    <source>
        <dbReference type="EMBL" id="KAJ4776932.1"/>
    </source>
</evidence>
<dbReference type="InterPro" id="IPR056789">
    <property type="entry name" value="LRR_R13L1-DRL21"/>
</dbReference>
<evidence type="ECO:0000256" key="4">
    <source>
        <dbReference type="ARBA" id="ARBA00022741"/>
    </source>
</evidence>
<keyword evidence="6" id="KW-0067">ATP-binding</keyword>
<dbReference type="InterPro" id="IPR058922">
    <property type="entry name" value="WHD_DRP"/>
</dbReference>
<dbReference type="SUPFAM" id="SSF52540">
    <property type="entry name" value="P-loop containing nucleoside triphosphate hydrolases"/>
    <property type="match status" value="1"/>
</dbReference>
<evidence type="ECO:0000259" key="9">
    <source>
        <dbReference type="Pfam" id="PF18052"/>
    </source>
</evidence>
<evidence type="ECO:0000256" key="2">
    <source>
        <dbReference type="ARBA" id="ARBA00022614"/>
    </source>
</evidence>
<dbReference type="InterPro" id="IPR032675">
    <property type="entry name" value="LRR_dom_sf"/>
</dbReference>
<dbReference type="GO" id="GO:0051707">
    <property type="term" value="P:response to other organism"/>
    <property type="evidence" value="ECO:0007669"/>
    <property type="project" value="UniProtKB-ARBA"/>
</dbReference>
<evidence type="ECO:0000256" key="5">
    <source>
        <dbReference type="ARBA" id="ARBA00022821"/>
    </source>
</evidence>
<reference evidence="12" key="1">
    <citation type="submission" date="2022-08" db="EMBL/GenBank/DDBJ databases">
        <authorList>
            <person name="Marques A."/>
        </authorList>
    </citation>
    <scope>NUCLEOTIDE SEQUENCE</scope>
    <source>
        <strain evidence="12">RhyPub2mFocal</strain>
        <tissue evidence="12">Leaves</tissue>
    </source>
</reference>
<dbReference type="InterPro" id="IPR042197">
    <property type="entry name" value="Apaf_helical"/>
</dbReference>
<dbReference type="Pfam" id="PF18052">
    <property type="entry name" value="Rx_N"/>
    <property type="match status" value="1"/>
</dbReference>
<feature type="domain" description="NB-ARC" evidence="8">
    <location>
        <begin position="192"/>
        <end position="361"/>
    </location>
</feature>
<evidence type="ECO:0000313" key="13">
    <source>
        <dbReference type="Proteomes" id="UP001140206"/>
    </source>
</evidence>
<proteinExistence type="inferred from homology"/>
<dbReference type="Pfam" id="PF23559">
    <property type="entry name" value="WHD_DRP"/>
    <property type="match status" value="1"/>
</dbReference>
<dbReference type="PRINTS" id="PR00364">
    <property type="entry name" value="DISEASERSIST"/>
</dbReference>
<name>A0AAV8E784_9POAL</name>
<dbReference type="Pfam" id="PF00931">
    <property type="entry name" value="NB-ARC"/>
    <property type="match status" value="1"/>
</dbReference>
<evidence type="ECO:0000259" key="11">
    <source>
        <dbReference type="Pfam" id="PF25019"/>
    </source>
</evidence>
<dbReference type="Gene3D" id="1.20.5.4130">
    <property type="match status" value="1"/>
</dbReference>
<keyword evidence="4" id="KW-0547">Nucleotide-binding</keyword>
<accession>A0AAV8E784</accession>
<evidence type="ECO:0000256" key="1">
    <source>
        <dbReference type="ARBA" id="ARBA00008894"/>
    </source>
</evidence>
<dbReference type="Gene3D" id="3.80.10.10">
    <property type="entry name" value="Ribonuclease Inhibitor"/>
    <property type="match status" value="3"/>
</dbReference>
<comment type="caution">
    <text evidence="12">The sequence shown here is derived from an EMBL/GenBank/DDBJ whole genome shotgun (WGS) entry which is preliminary data.</text>
</comment>
<dbReference type="InterPro" id="IPR002182">
    <property type="entry name" value="NB-ARC"/>
</dbReference>
<gene>
    <name evidence="12" type="ORF">LUZ62_061189</name>
</gene>
<organism evidence="12 13">
    <name type="scientific">Rhynchospora pubera</name>
    <dbReference type="NCBI Taxonomy" id="906938"/>
    <lineage>
        <taxon>Eukaryota</taxon>
        <taxon>Viridiplantae</taxon>
        <taxon>Streptophyta</taxon>
        <taxon>Embryophyta</taxon>
        <taxon>Tracheophyta</taxon>
        <taxon>Spermatophyta</taxon>
        <taxon>Magnoliopsida</taxon>
        <taxon>Liliopsida</taxon>
        <taxon>Poales</taxon>
        <taxon>Cyperaceae</taxon>
        <taxon>Cyperoideae</taxon>
        <taxon>Rhynchosporeae</taxon>
        <taxon>Rhynchospora</taxon>
    </lineage>
</organism>
<dbReference type="Gene3D" id="3.40.50.300">
    <property type="entry name" value="P-loop containing nucleotide triphosphate hydrolases"/>
    <property type="match status" value="1"/>
</dbReference>
<evidence type="ECO:0000259" key="8">
    <source>
        <dbReference type="Pfam" id="PF00931"/>
    </source>
</evidence>
<evidence type="ECO:0000256" key="7">
    <source>
        <dbReference type="SAM" id="SignalP"/>
    </source>
</evidence>
<feature type="chain" id="PRO_5043843642" evidence="7">
    <location>
        <begin position="26"/>
        <end position="1315"/>
    </location>
</feature>
<dbReference type="Pfam" id="PF25019">
    <property type="entry name" value="LRR_R13L1-DRL21"/>
    <property type="match status" value="1"/>
</dbReference>
<keyword evidence="2" id="KW-0433">Leucine-rich repeat</keyword>
<feature type="signal peptide" evidence="7">
    <location>
        <begin position="1"/>
        <end position="25"/>
    </location>
</feature>
<evidence type="ECO:0000259" key="10">
    <source>
        <dbReference type="Pfam" id="PF23559"/>
    </source>
</evidence>
<keyword evidence="7" id="KW-0732">Signal</keyword>
<evidence type="ECO:0000256" key="6">
    <source>
        <dbReference type="ARBA" id="ARBA00022840"/>
    </source>
</evidence>
<dbReference type="InterPro" id="IPR041118">
    <property type="entry name" value="Rx_N"/>
</dbReference>
<feature type="domain" description="R13L1/DRL21-like LRR repeat region" evidence="11">
    <location>
        <begin position="723"/>
        <end position="872"/>
    </location>
</feature>
<evidence type="ECO:0000256" key="3">
    <source>
        <dbReference type="ARBA" id="ARBA00022737"/>
    </source>
</evidence>
<dbReference type="Proteomes" id="UP001140206">
    <property type="component" value="Chromosome 3"/>
</dbReference>
<dbReference type="EMBL" id="JAMFTS010000003">
    <property type="protein sequence ID" value="KAJ4776932.1"/>
    <property type="molecule type" value="Genomic_DNA"/>
</dbReference>
<dbReference type="GO" id="GO:0006952">
    <property type="term" value="P:defense response"/>
    <property type="evidence" value="ECO:0007669"/>
    <property type="project" value="UniProtKB-KW"/>
</dbReference>
<dbReference type="GO" id="GO:0005524">
    <property type="term" value="F:ATP binding"/>
    <property type="evidence" value="ECO:0007669"/>
    <property type="project" value="UniProtKB-KW"/>
</dbReference>
<dbReference type="SUPFAM" id="SSF52058">
    <property type="entry name" value="L domain-like"/>
    <property type="match status" value="2"/>
</dbReference>
<feature type="domain" description="Disease resistance N-terminal" evidence="9">
    <location>
        <begin position="33"/>
        <end position="95"/>
    </location>
</feature>
<dbReference type="PANTHER" id="PTHR36766">
    <property type="entry name" value="PLANT BROAD-SPECTRUM MILDEW RESISTANCE PROTEIN RPW8"/>
    <property type="match status" value="1"/>
</dbReference>
<keyword evidence="3" id="KW-0677">Repeat</keyword>
<dbReference type="Gene3D" id="1.10.8.430">
    <property type="entry name" value="Helical domain of apoptotic protease-activating factors"/>
    <property type="match status" value="1"/>
</dbReference>
<dbReference type="GO" id="GO:0043531">
    <property type="term" value="F:ADP binding"/>
    <property type="evidence" value="ECO:0007669"/>
    <property type="project" value="InterPro"/>
</dbReference>
<comment type="similarity">
    <text evidence="1">Belongs to the disease resistance NB-LRR family.</text>
</comment>
<feature type="domain" description="Disease resistance protein winged helix" evidence="10">
    <location>
        <begin position="447"/>
        <end position="511"/>
    </location>
</feature>
<dbReference type="PANTHER" id="PTHR36766:SF40">
    <property type="entry name" value="DISEASE RESISTANCE PROTEIN RGA3"/>
    <property type="match status" value="1"/>
</dbReference>
<keyword evidence="13" id="KW-1185">Reference proteome</keyword>
<dbReference type="InterPro" id="IPR027417">
    <property type="entry name" value="P-loop_NTPase"/>
</dbReference>
<sequence>MASALISSVISLSATVASFFGCGSSQEEPNPKPKEIREELERLNRMLRQIHAVLQDAEEREICDRSVRLWLSELRGIAYAAEYVLDEYHYEARRALIQQCNLTLAGEISQRGTKRKSEDELPSSSSSVLVGKVSIPDGMADKIKSITERLEEISKARCDLQLRECDGERRVIGSEKQPPTTSHVDEITFGREHEKDELIQLLISETDAQFVVIPIVGMAGVGKTALAQLIYIDQRVKSHFNHRTWISVCSDFDALRITKAIVESITNKPCGFIEFSMIQKHLGQKLIGQSLLVVLDDVWNEKQSLWQLFKSSLRSAKSVKIITTCRSTLVAKIMQTMSPYHLSCLSKGQCWMLFKHYAFGNANPDNCRNLVEIAHKLVKKCDRLPLAVKALGALLKHEKDEQRWQAVLESDIWELDEEKTGILPALRLSYHHLPLHLRPCFCYISMHPKGTAFKKDKMVRQWMAQGCIQPHSRKTLEDIGSEFFDELQCRSLIEPAGINQFKVHDLVHDLATSILQGADLVMLYHEQFGITHLPDLVVPTSYCAVRMLLNFWFDRSFHYYSLTTSLRVLECSTDMSELPDIVGTLKHLRYLCIAGPNLIGLPESICHLYNLQTLDLKRSSSLLELPREIGNLTDLRFFRLHSKKLKYLPESICWLQNLHTLDLNKCCQLCELPGGIKKLRNLRSLRIFHCFIRRLPYGIGMLSNLYRIEANLVVEIDDRNKGLEELKKLNNLGGTLCLYGIQIVSNVEELKVADLRCKANLRKLELIWRNVITKDLRIDKGHLHVNLKSSTLQRSYTDKEIQKAHLESLQPHTNLVKLGIDGYTGSSFPSWLSDPLSLPNLTSITLKSCITEGNLLSAFGDLPCLNIIELISCANLQKIQTVPKNVEHLEMSKCYFHGIWILPQSKLQRLNITYCIELSSIHVADCGLEFLNTIILVGCSKLKFITVPDNLRQLLINDCGCHEIWINVTTKSKLEDLCIMLCKELYLINLLSGELSCLNRLSVMGCHKLQNLPIIPSKLKMLDISSINCQEILIPPRCELQDVRISHCMELASISGLHELTSIRQLSLVSCPLLQITMDMLGSKPDKFEIYNFPVLDPQLEVTGPNNQGIAASNKLVLSGDCEFYLSDTEIVKLSGRICGLTFATLDSEGDRTEIPLINSMSCQIVKVNLPWLVSLEICNCNKVVMLSGLSKLIHLKFLLLVECRQLHYWTDRHLPVPLVSMVIISCDMLNSIPPLDKHLRSLEELEIWKCSKLKTIQGLHNVTSLKKLKIIDCSEVYISLAERLQARLEFGTVKNCPRMIVWCSLNKVYYSKIG</sequence>
<protein>
    <submittedName>
        <fullName evidence="12">Disease resistance protein RGA2</fullName>
    </submittedName>
</protein>
<keyword evidence="5" id="KW-0611">Plant defense</keyword>